<dbReference type="InterPro" id="IPR000683">
    <property type="entry name" value="Gfo/Idh/MocA-like_OxRdtase_N"/>
</dbReference>
<reference evidence="4 5" key="1">
    <citation type="submission" date="2019-01" db="EMBL/GenBank/DDBJ databases">
        <title>Genome sequences of Streptomyces and Rhizobium isolates collected from root and soil.</title>
        <authorList>
            <person name="Chhettri S."/>
            <person name="Sevigny J.L."/>
            <person name="Sen A."/>
            <person name="Ennis N."/>
            <person name="Tisa L."/>
        </authorList>
    </citation>
    <scope>NUCLEOTIDE SEQUENCE [LARGE SCALE GENOMIC DNA]</scope>
    <source>
        <strain evidence="4 5">San01</strain>
    </source>
</reference>
<dbReference type="Pfam" id="PF01408">
    <property type="entry name" value="GFO_IDH_MocA"/>
    <property type="match status" value="1"/>
</dbReference>
<evidence type="ECO:0000259" key="3">
    <source>
        <dbReference type="Pfam" id="PF02894"/>
    </source>
</evidence>
<dbReference type="EMBL" id="RZYA01000002">
    <property type="protein sequence ID" value="RVU27875.1"/>
    <property type="molecule type" value="Genomic_DNA"/>
</dbReference>
<feature type="domain" description="Gfo/Idh/MocA-like oxidoreductase N-terminal" evidence="2">
    <location>
        <begin position="15"/>
        <end position="134"/>
    </location>
</feature>
<evidence type="ECO:0000313" key="5">
    <source>
        <dbReference type="Proteomes" id="UP000283128"/>
    </source>
</evidence>
<dbReference type="GO" id="GO:0000166">
    <property type="term" value="F:nucleotide binding"/>
    <property type="evidence" value="ECO:0007669"/>
    <property type="project" value="InterPro"/>
</dbReference>
<gene>
    <name evidence="4" type="ORF">EOT10_06215</name>
</gene>
<keyword evidence="5" id="KW-1185">Reference proteome</keyword>
<dbReference type="Gene3D" id="3.30.360.10">
    <property type="entry name" value="Dihydrodipicolinate Reductase, domain 2"/>
    <property type="match status" value="1"/>
</dbReference>
<dbReference type="SUPFAM" id="SSF51735">
    <property type="entry name" value="NAD(P)-binding Rossmann-fold domains"/>
    <property type="match status" value="1"/>
</dbReference>
<organism evidence="4 5">
    <name type="scientific">Streptomyces antnestii</name>
    <dbReference type="NCBI Taxonomy" id="2494256"/>
    <lineage>
        <taxon>Bacteria</taxon>
        <taxon>Bacillati</taxon>
        <taxon>Actinomycetota</taxon>
        <taxon>Actinomycetes</taxon>
        <taxon>Kitasatosporales</taxon>
        <taxon>Streptomycetaceae</taxon>
        <taxon>Streptomyces</taxon>
    </lineage>
</organism>
<dbReference type="InterPro" id="IPR051450">
    <property type="entry name" value="Gfo/Idh/MocA_Oxidoreductases"/>
</dbReference>
<dbReference type="PANTHER" id="PTHR43377:SF2">
    <property type="entry name" value="BINDING ROSSMANN FOLD OXIDOREDUCTASE, PUTATIVE (AFU_ORTHOLOGUE AFUA_4G00560)-RELATED"/>
    <property type="match status" value="1"/>
</dbReference>
<dbReference type="Pfam" id="PF02894">
    <property type="entry name" value="GFO_IDH_MocA_C"/>
    <property type="match status" value="1"/>
</dbReference>
<dbReference type="InterPro" id="IPR036291">
    <property type="entry name" value="NAD(P)-bd_dom_sf"/>
</dbReference>
<proteinExistence type="inferred from homology"/>
<accession>A0A3S2Z2U2</accession>
<dbReference type="OrthoDB" id="103047at2"/>
<evidence type="ECO:0000256" key="1">
    <source>
        <dbReference type="ARBA" id="ARBA00010928"/>
    </source>
</evidence>
<dbReference type="Proteomes" id="UP000283128">
    <property type="component" value="Unassembled WGS sequence"/>
</dbReference>
<dbReference type="AlphaFoldDB" id="A0A3S2Z2U2"/>
<dbReference type="InterPro" id="IPR004104">
    <property type="entry name" value="Gfo/Idh/MocA-like_OxRdtase_C"/>
</dbReference>
<evidence type="ECO:0000313" key="4">
    <source>
        <dbReference type="EMBL" id="RVU27875.1"/>
    </source>
</evidence>
<name>A0A3S2Z2U2_9ACTN</name>
<feature type="domain" description="Gfo/Idh/MocA-like oxidoreductase C-terminal" evidence="3">
    <location>
        <begin position="147"/>
        <end position="424"/>
    </location>
</feature>
<protein>
    <submittedName>
        <fullName evidence="4">Gfo/Idh/MocA family oxidoreductase</fullName>
    </submittedName>
</protein>
<comment type="caution">
    <text evidence="4">The sequence shown here is derived from an EMBL/GenBank/DDBJ whole genome shotgun (WGS) entry which is preliminary data.</text>
</comment>
<dbReference type="SUPFAM" id="SSF55347">
    <property type="entry name" value="Glyceraldehyde-3-phosphate dehydrogenase-like, C-terminal domain"/>
    <property type="match status" value="1"/>
</dbReference>
<dbReference type="RefSeq" id="WP_127827031.1">
    <property type="nucleotide sequence ID" value="NZ_RZYA01000002.1"/>
</dbReference>
<sequence length="424" mass="45619">MVRTVPLGPAEPVTLVVAGAGMRGMIYARRAVLEGRARIVALAEPRADIREAAAAEFGIDPSRVFADWRELAAAGRLADAAVVATQDSMHTEPAVVFAELGYHLVLEKPMAPTEEESARIVAAAEKAGVMLAVCHVLRYTPYTRALKALIDSGRIGTIASIEHLEPVGWWHQAHSFVRGNWRSEAESSSMLLQKSCHDIDWLIHLMGQVPTRVASFGSLLHFRPENKPDGAADNCLDCGVEAGCPYSAKRIYTGFLDHPDTRHWPLSVVTTDHTEEGVLAALRTSPYGACVYSGGNDVVDHQVVTMEFATGGTVSFTMTAFTAADHRKTRIFGTHGSVEGDGVRLRVHDFTTDTVETIDTGSGEDGTAAAGHGGGDEMLLDAFVEAVRTGDRSLILTDARDSLASHQVVWAAERARKTARVVAL</sequence>
<evidence type="ECO:0000259" key="2">
    <source>
        <dbReference type="Pfam" id="PF01408"/>
    </source>
</evidence>
<dbReference type="PANTHER" id="PTHR43377">
    <property type="entry name" value="BILIVERDIN REDUCTASE A"/>
    <property type="match status" value="1"/>
</dbReference>
<dbReference type="Gene3D" id="3.40.50.720">
    <property type="entry name" value="NAD(P)-binding Rossmann-like Domain"/>
    <property type="match status" value="1"/>
</dbReference>
<comment type="similarity">
    <text evidence="1">Belongs to the Gfo/Idh/MocA family.</text>
</comment>